<comment type="caution">
    <text evidence="2">The sequence shown here is derived from an EMBL/GenBank/DDBJ whole genome shotgun (WGS) entry which is preliminary data.</text>
</comment>
<dbReference type="Proteomes" id="UP000249396">
    <property type="component" value="Unassembled WGS sequence"/>
</dbReference>
<evidence type="ECO:0000313" key="3">
    <source>
        <dbReference type="Proteomes" id="UP000249396"/>
    </source>
</evidence>
<proteinExistence type="predicted"/>
<dbReference type="InterPro" id="IPR029060">
    <property type="entry name" value="PIN-like_dom_sf"/>
</dbReference>
<name>A0A2W4RN29_9GAMM</name>
<evidence type="ECO:0000313" key="2">
    <source>
        <dbReference type="EMBL" id="PZN83846.1"/>
    </source>
</evidence>
<dbReference type="InterPro" id="IPR002716">
    <property type="entry name" value="PIN_dom"/>
</dbReference>
<accession>A0A2W4RN29</accession>
<feature type="domain" description="PIN" evidence="1">
    <location>
        <begin position="5"/>
        <end position="119"/>
    </location>
</feature>
<dbReference type="Pfam" id="PF01850">
    <property type="entry name" value="PIN"/>
    <property type="match status" value="1"/>
</dbReference>
<dbReference type="CDD" id="cd18687">
    <property type="entry name" value="PIN_VapC-like"/>
    <property type="match status" value="1"/>
</dbReference>
<dbReference type="EMBL" id="QJPH01000175">
    <property type="protein sequence ID" value="PZN83846.1"/>
    <property type="molecule type" value="Genomic_DNA"/>
</dbReference>
<dbReference type="AlphaFoldDB" id="A0A2W4RN29"/>
<dbReference type="SUPFAM" id="SSF88723">
    <property type="entry name" value="PIN domain-like"/>
    <property type="match status" value="1"/>
</dbReference>
<gene>
    <name evidence="2" type="ORF">DM484_03705</name>
</gene>
<evidence type="ECO:0000259" key="1">
    <source>
        <dbReference type="Pfam" id="PF01850"/>
    </source>
</evidence>
<organism evidence="2 3">
    <name type="scientific">Candidatus Methylumidiphilus alinenensis</name>
    <dbReference type="NCBI Taxonomy" id="2202197"/>
    <lineage>
        <taxon>Bacteria</taxon>
        <taxon>Pseudomonadati</taxon>
        <taxon>Pseudomonadota</taxon>
        <taxon>Gammaproteobacteria</taxon>
        <taxon>Methylococcales</taxon>
        <taxon>Candidatus Methylumidiphilus</taxon>
    </lineage>
</organism>
<protein>
    <recommendedName>
        <fullName evidence="1">PIN domain-containing protein</fullName>
    </recommendedName>
</protein>
<reference evidence="2 3" key="1">
    <citation type="journal article" date="2018" name="Aquat. Microb. Ecol.">
        <title>Gammaproteobacterial methanotrophs dominate.</title>
        <authorList>
            <person name="Rissanen A.J."/>
            <person name="Saarenheimo J."/>
            <person name="Tiirola M."/>
            <person name="Peura S."/>
            <person name="Aalto S.L."/>
            <person name="Karvinen A."/>
            <person name="Nykanen H."/>
        </authorList>
    </citation>
    <scope>NUCLEOTIDE SEQUENCE [LARGE SCALE GENOMIC DNA]</scope>
    <source>
        <strain evidence="2">AMbin10</strain>
    </source>
</reference>
<sequence length="161" mass="17686">MPASVYIESSIIIYLTSRPSRDVVKAARQAITSDWWLNSKSQFEVYISALVEDEISGGDPMAAARRLQAVANMPSIHITSEAQLLADALVASKAVPDNSVRDALHIAIAATQGIDYLLTWNFKHINNAETKALIARVIEAEGWMSPILCSPEELRGNDYDE</sequence>